<dbReference type="PANTHER" id="PTHR32073:SF7">
    <property type="entry name" value="GH11358P"/>
    <property type="match status" value="1"/>
</dbReference>
<sequence>MFRCPSVRFVRRLLANYKERAKHEVPIYYITDKIQVLVTAMINSEPLMLQTFPSSEGWPFPAYIGACGRFIVVENCGQSLKNLYNAPIEKRADIAYQVLKIAEILTDNPHGYAIYWTELKANDFVVDKYGQVKFVDLNNVVVVDRESFVNENKNNFMETYEAKFLIYDEVVPPTPYKELCGHARSDWNIYMACRYILSGSAIDPVIPGGLLHDIVSKLDSDTQNEIRIHQLRIKN</sequence>
<dbReference type="PANTHER" id="PTHR32073">
    <property type="entry name" value="GH11358P"/>
    <property type="match status" value="1"/>
</dbReference>
<dbReference type="InterPro" id="IPR020519">
    <property type="entry name" value="DIPK2A/B"/>
</dbReference>
<dbReference type="GO" id="GO:0005576">
    <property type="term" value="C:extracellular region"/>
    <property type="evidence" value="ECO:0007669"/>
    <property type="project" value="UniProtKB-SubCell"/>
</dbReference>
<feature type="domain" description="FAM69 protein-kinase" evidence="5">
    <location>
        <begin position="40"/>
        <end position="219"/>
    </location>
</feature>
<evidence type="ECO:0000313" key="7">
    <source>
        <dbReference type="Proteomes" id="UP000597762"/>
    </source>
</evidence>
<protein>
    <recommendedName>
        <fullName evidence="5">FAM69 protein-kinase domain-containing protein</fullName>
    </recommendedName>
</protein>
<proteinExistence type="inferred from homology"/>
<keyword evidence="7" id="KW-1185">Reference proteome</keyword>
<reference evidence="6" key="1">
    <citation type="submission" date="2021-01" db="EMBL/GenBank/DDBJ databases">
        <authorList>
            <person name="Li R."/>
            <person name="Bekaert M."/>
        </authorList>
    </citation>
    <scope>NUCLEOTIDE SEQUENCE</scope>
    <source>
        <strain evidence="6">Farmed</strain>
    </source>
</reference>
<evidence type="ECO:0000256" key="2">
    <source>
        <dbReference type="ARBA" id="ARBA00006338"/>
    </source>
</evidence>
<keyword evidence="3" id="KW-0964">Secreted</keyword>
<dbReference type="InterPro" id="IPR022049">
    <property type="entry name" value="FAM69_kinase_dom"/>
</dbReference>
<dbReference type="Pfam" id="PF12260">
    <property type="entry name" value="PIP49_C"/>
    <property type="match status" value="1"/>
</dbReference>
<evidence type="ECO:0000256" key="3">
    <source>
        <dbReference type="ARBA" id="ARBA00022525"/>
    </source>
</evidence>
<comment type="caution">
    <text evidence="6">The sequence shown here is derived from an EMBL/GenBank/DDBJ whole genome shotgun (WGS) entry which is preliminary data.</text>
</comment>
<dbReference type="SUPFAM" id="SSF56112">
    <property type="entry name" value="Protein kinase-like (PK-like)"/>
    <property type="match status" value="1"/>
</dbReference>
<dbReference type="EMBL" id="CAHIKZ030003443">
    <property type="protein sequence ID" value="CAE1300522.1"/>
    <property type="molecule type" value="Genomic_DNA"/>
</dbReference>
<evidence type="ECO:0000259" key="5">
    <source>
        <dbReference type="Pfam" id="PF12260"/>
    </source>
</evidence>
<gene>
    <name evidence="6" type="ORF">SPHA_53920</name>
</gene>
<keyword evidence="4" id="KW-0732">Signal</keyword>
<name>A0A812DHV6_ACAPH</name>
<dbReference type="OrthoDB" id="10035316at2759"/>
<dbReference type="AlphaFoldDB" id="A0A812DHV6"/>
<evidence type="ECO:0000313" key="6">
    <source>
        <dbReference type="EMBL" id="CAE1300522.1"/>
    </source>
</evidence>
<comment type="subcellular location">
    <subcellularLocation>
        <location evidence="1">Secreted</location>
    </subcellularLocation>
</comment>
<comment type="similarity">
    <text evidence="2">Belongs to the DIPK family.</text>
</comment>
<evidence type="ECO:0000256" key="4">
    <source>
        <dbReference type="ARBA" id="ARBA00022729"/>
    </source>
</evidence>
<evidence type="ECO:0000256" key="1">
    <source>
        <dbReference type="ARBA" id="ARBA00004613"/>
    </source>
</evidence>
<dbReference type="InterPro" id="IPR011009">
    <property type="entry name" value="Kinase-like_dom_sf"/>
</dbReference>
<organism evidence="6 7">
    <name type="scientific">Acanthosepion pharaonis</name>
    <name type="common">Pharaoh cuttlefish</name>
    <name type="synonym">Sepia pharaonis</name>
    <dbReference type="NCBI Taxonomy" id="158019"/>
    <lineage>
        <taxon>Eukaryota</taxon>
        <taxon>Metazoa</taxon>
        <taxon>Spiralia</taxon>
        <taxon>Lophotrochozoa</taxon>
        <taxon>Mollusca</taxon>
        <taxon>Cephalopoda</taxon>
        <taxon>Coleoidea</taxon>
        <taxon>Decapodiformes</taxon>
        <taxon>Sepiida</taxon>
        <taxon>Sepiina</taxon>
        <taxon>Sepiidae</taxon>
        <taxon>Acanthosepion</taxon>
    </lineage>
</organism>
<dbReference type="Proteomes" id="UP000597762">
    <property type="component" value="Unassembled WGS sequence"/>
</dbReference>
<accession>A0A812DHV6</accession>